<evidence type="ECO:0000256" key="1">
    <source>
        <dbReference type="SAM" id="Phobius"/>
    </source>
</evidence>
<reference evidence="2 3" key="1">
    <citation type="submission" date="2014-04" db="EMBL/GenBank/DDBJ databases">
        <title>Evolutionary Origins and Diversification of the Mycorrhizal Mutualists.</title>
        <authorList>
            <consortium name="DOE Joint Genome Institute"/>
            <consortium name="Mycorrhizal Genomics Consortium"/>
            <person name="Kohler A."/>
            <person name="Kuo A."/>
            <person name="Nagy L.G."/>
            <person name="Floudas D."/>
            <person name="Copeland A."/>
            <person name="Barry K.W."/>
            <person name="Cichocki N."/>
            <person name="Veneault-Fourrey C."/>
            <person name="LaButti K."/>
            <person name="Lindquist E.A."/>
            <person name="Lipzen A."/>
            <person name="Lundell T."/>
            <person name="Morin E."/>
            <person name="Murat C."/>
            <person name="Riley R."/>
            <person name="Ohm R."/>
            <person name="Sun H."/>
            <person name="Tunlid A."/>
            <person name="Henrissat B."/>
            <person name="Grigoriev I.V."/>
            <person name="Hibbett D.S."/>
            <person name="Martin F."/>
        </authorList>
    </citation>
    <scope>NUCLEOTIDE SEQUENCE [LARGE SCALE GENOMIC DNA]</scope>
    <source>
        <strain evidence="2 3">Koide BX008</strain>
    </source>
</reference>
<proteinExistence type="predicted"/>
<gene>
    <name evidence="2" type="ORF">M378DRAFT_160370</name>
</gene>
<dbReference type="AlphaFoldDB" id="A0A0C2WYE6"/>
<dbReference type="Proteomes" id="UP000054549">
    <property type="component" value="Unassembled WGS sequence"/>
</dbReference>
<feature type="transmembrane region" description="Helical" evidence="1">
    <location>
        <begin position="75"/>
        <end position="98"/>
    </location>
</feature>
<organism evidence="2 3">
    <name type="scientific">Amanita muscaria (strain Koide BX008)</name>
    <dbReference type="NCBI Taxonomy" id="946122"/>
    <lineage>
        <taxon>Eukaryota</taxon>
        <taxon>Fungi</taxon>
        <taxon>Dikarya</taxon>
        <taxon>Basidiomycota</taxon>
        <taxon>Agaricomycotina</taxon>
        <taxon>Agaricomycetes</taxon>
        <taxon>Agaricomycetidae</taxon>
        <taxon>Agaricales</taxon>
        <taxon>Pluteineae</taxon>
        <taxon>Amanitaceae</taxon>
        <taxon>Amanita</taxon>
    </lineage>
</organism>
<keyword evidence="1" id="KW-0472">Membrane</keyword>
<accession>A0A0C2WYE6</accession>
<evidence type="ECO:0000313" key="3">
    <source>
        <dbReference type="Proteomes" id="UP000054549"/>
    </source>
</evidence>
<dbReference type="EMBL" id="KN818234">
    <property type="protein sequence ID" value="KIL66847.1"/>
    <property type="molecule type" value="Genomic_DNA"/>
</dbReference>
<keyword evidence="3" id="KW-1185">Reference proteome</keyword>
<sequence length="112" mass="12803">MSDFVAPSYILTLLKLEVRPVPFSGYTFFEDLVNGYSLVASFSCELSALCDTTTLKRWAWLYPTRNNVLHHRYQCILQLILQQLFASTVISLTLGLLFPIFRHEYATDTGCS</sequence>
<evidence type="ECO:0000313" key="2">
    <source>
        <dbReference type="EMBL" id="KIL66847.1"/>
    </source>
</evidence>
<dbReference type="HOGENOM" id="CLU_2145205_0_0_1"/>
<keyword evidence="1" id="KW-1133">Transmembrane helix</keyword>
<name>A0A0C2WYE6_AMAMK</name>
<protein>
    <submittedName>
        <fullName evidence="2">Uncharacterized protein</fullName>
    </submittedName>
</protein>
<dbReference type="InParanoid" id="A0A0C2WYE6"/>
<keyword evidence="1" id="KW-0812">Transmembrane</keyword>